<name>A0A979FVE9_HYAAZ</name>
<protein>
    <submittedName>
        <fullName evidence="3">Uncharacterized protein LOC125179436</fullName>
    </submittedName>
</protein>
<organism evidence="2 3">
    <name type="scientific">Hyalella azteca</name>
    <name type="common">Amphipod</name>
    <dbReference type="NCBI Taxonomy" id="294128"/>
    <lineage>
        <taxon>Eukaryota</taxon>
        <taxon>Metazoa</taxon>
        <taxon>Ecdysozoa</taxon>
        <taxon>Arthropoda</taxon>
        <taxon>Crustacea</taxon>
        <taxon>Multicrustacea</taxon>
        <taxon>Malacostraca</taxon>
        <taxon>Eumalacostraca</taxon>
        <taxon>Peracarida</taxon>
        <taxon>Amphipoda</taxon>
        <taxon>Senticaudata</taxon>
        <taxon>Talitrida</taxon>
        <taxon>Talitroidea</taxon>
        <taxon>Hyalellidae</taxon>
        <taxon>Hyalella</taxon>
    </lineage>
</organism>
<dbReference type="GO" id="GO:0032991">
    <property type="term" value="C:protein-containing complex"/>
    <property type="evidence" value="ECO:0007669"/>
    <property type="project" value="UniProtKB-ARBA"/>
</dbReference>
<dbReference type="SUPFAM" id="SSF53300">
    <property type="entry name" value="vWA-like"/>
    <property type="match status" value="1"/>
</dbReference>
<feature type="region of interest" description="Disordered" evidence="1">
    <location>
        <begin position="889"/>
        <end position="913"/>
    </location>
</feature>
<dbReference type="RefSeq" id="XP_047741230.1">
    <property type="nucleotide sequence ID" value="XM_047885274.1"/>
</dbReference>
<dbReference type="AlphaFoldDB" id="A0A979FVE9"/>
<sequence length="913" mass="102091">MGSCVGSYRGLQDSFIHKFCEMARPEIYRLMVTQNVNHSILSIPSTMTSFGQSGDYYNIGMFDVSGSMCEVWPHIKENWNREVAPLLNGSTDIYTFGDDVKFRRSETNLEDGDFDCSGTEDLGEALKTIHEKVHQRKEINCRIFWITDGGSCEDSAAIGIDDLHIPQGKTIEFYLLGVGDSFPVQYSIDIRSKLHNGSASCPTLFWNRLLDHEGTLAEMVKIGEEVTKGMLKLNVSIPGKIVPLIPETKTNARCGEFLYYEMEPEQLKSSLVITAEDGSSIPVEEGIRLADARFLVDKLYKQWVSVIMQRHRNKQGVPIGFFEMMENCFILQMKDCDDVASSNIKDRIARKNIKHLKLEFATLMNQSRGIVSLESKFQNEIELAEAIFKSTVQSRYDDRLLKIKGHGESEWTDDILAFKEIYLSLKDEIEALPEPEADDCCRVLMGSFIGDLKDPDFLDVLQLNKMIFLMTMTFTGIPIYAPVKDSAQINPWTLHVKNICVSPFEILSQRVIESALTAGADSTNDKEIRLQQDNPGSVCNAIVPIVPKQHCKALKKLIRTNVFAVGATFCILKNALIVDHSCHLAALACVWFKTIQDYPAASRPEFIVKRLSDIEETAKVYMDRPTIVNYVSALQKNPSLALMTESEEQEGSVLKCESIIKPVFLISLVKDQLKDMEDPGLLLKLIVVEFLGRCLSSYTSKCPYMDLTTSVTEEMRQAKLEQISSELLEGAGLGDAELLTSCFARQDVAKHVRQKVADVSGDVIAKSSLLPDVPQPNVDKIARLRHSGSAGQVSWQGLQAWAQELACGATPLWSPASVQDAFSGPMVVSYVHHALEHRQSRERMTRALTSHVDARDVVSKRLISEQEYFIRHNLLPKVVSRDAAGAPEQLVQQVASRSQAGTRDRPKPPSITT</sequence>
<feature type="compositionally biased region" description="Polar residues" evidence="1">
    <location>
        <begin position="890"/>
        <end position="901"/>
    </location>
</feature>
<keyword evidence="2" id="KW-1185">Reference proteome</keyword>
<feature type="non-terminal residue" evidence="3">
    <location>
        <position position="913"/>
    </location>
</feature>
<dbReference type="Proteomes" id="UP000694843">
    <property type="component" value="Unplaced"/>
</dbReference>
<dbReference type="OrthoDB" id="6371112at2759"/>
<accession>A0A979FVE9</accession>
<reference evidence="3" key="1">
    <citation type="submission" date="2025-08" db="UniProtKB">
        <authorList>
            <consortium name="RefSeq"/>
        </authorList>
    </citation>
    <scope>IDENTIFICATION</scope>
    <source>
        <tissue evidence="3">Whole organism</tissue>
    </source>
</reference>
<dbReference type="InterPro" id="IPR036465">
    <property type="entry name" value="vWFA_dom_sf"/>
</dbReference>
<dbReference type="GeneID" id="125179436"/>
<evidence type="ECO:0000313" key="2">
    <source>
        <dbReference type="Proteomes" id="UP000694843"/>
    </source>
</evidence>
<evidence type="ECO:0000256" key="1">
    <source>
        <dbReference type="SAM" id="MobiDB-lite"/>
    </source>
</evidence>
<dbReference type="KEGG" id="hazt:125179436"/>
<evidence type="ECO:0000313" key="3">
    <source>
        <dbReference type="RefSeq" id="XP_047741230.1"/>
    </source>
</evidence>
<proteinExistence type="predicted"/>
<gene>
    <name evidence="3" type="primary">LOC125179436</name>
</gene>